<organism evidence="1 2">
    <name type="scientific">Imshaugia aleurites</name>
    <dbReference type="NCBI Taxonomy" id="172621"/>
    <lineage>
        <taxon>Eukaryota</taxon>
        <taxon>Fungi</taxon>
        <taxon>Dikarya</taxon>
        <taxon>Ascomycota</taxon>
        <taxon>Pezizomycotina</taxon>
        <taxon>Lecanoromycetes</taxon>
        <taxon>OSLEUM clade</taxon>
        <taxon>Lecanoromycetidae</taxon>
        <taxon>Lecanorales</taxon>
        <taxon>Lecanorineae</taxon>
        <taxon>Parmeliaceae</taxon>
        <taxon>Imshaugia</taxon>
    </lineage>
</organism>
<protein>
    <submittedName>
        <fullName evidence="1">Uncharacterized protein</fullName>
    </submittedName>
</protein>
<sequence>MLEGDILHTYMTPPKRNSVMCETPHPRCIEDAPAESSNPAPSTIVWSILASLDSLTVITSSISIVKQVIRHAQPRPDLKPGITELSALKNEDEGNAAYSSHQDALAGERYEAAQHGYI</sequence>
<accession>A0A8H3IZJ1</accession>
<reference evidence="1" key="1">
    <citation type="submission" date="2021-03" db="EMBL/GenBank/DDBJ databases">
        <authorList>
            <person name="Tagirdzhanova G."/>
        </authorList>
    </citation>
    <scope>NUCLEOTIDE SEQUENCE</scope>
</reference>
<name>A0A8H3IZJ1_9LECA</name>
<evidence type="ECO:0000313" key="2">
    <source>
        <dbReference type="Proteomes" id="UP000664534"/>
    </source>
</evidence>
<dbReference type="Proteomes" id="UP000664534">
    <property type="component" value="Unassembled WGS sequence"/>
</dbReference>
<evidence type="ECO:0000313" key="1">
    <source>
        <dbReference type="EMBL" id="CAF9935334.1"/>
    </source>
</evidence>
<dbReference type="AlphaFoldDB" id="A0A8H3IZJ1"/>
<gene>
    <name evidence="1" type="ORF">IMSHALPRED_010187</name>
</gene>
<dbReference type="EMBL" id="CAJPDT010000083">
    <property type="protein sequence ID" value="CAF9935334.1"/>
    <property type="molecule type" value="Genomic_DNA"/>
</dbReference>
<comment type="caution">
    <text evidence="1">The sequence shown here is derived from an EMBL/GenBank/DDBJ whole genome shotgun (WGS) entry which is preliminary data.</text>
</comment>
<keyword evidence="2" id="KW-1185">Reference proteome</keyword>
<proteinExistence type="predicted"/>